<reference evidence="10" key="1">
    <citation type="submission" date="2016-09" db="EMBL/GenBank/DDBJ databases">
        <authorList>
            <person name="Varghese N."/>
            <person name="Submissions S."/>
        </authorList>
    </citation>
    <scope>NUCLEOTIDE SEQUENCE [LARGE SCALE GENOMIC DNA]</scope>
    <source>
        <strain evidence="10">JS23</strain>
    </source>
</reference>
<proteinExistence type="predicted"/>
<sequence length="117" mass="12115">MKKTALMQLVGGALLAVSIGAHAQVASDTTANDTSNTATHESVGDRVSDGTVTTKVKAALLAEKNLKSTKVHVKTRHGVVRLTGSVPTADEKARAEEVVRGVNGVKSVTNRLKVVAS</sequence>
<dbReference type="AlphaFoldDB" id="A0A1H2PMD4"/>
<evidence type="ECO:0000256" key="2">
    <source>
        <dbReference type="ARBA" id="ARBA00022729"/>
    </source>
</evidence>
<dbReference type="PROSITE" id="PS50914">
    <property type="entry name" value="BON"/>
    <property type="match status" value="1"/>
</dbReference>
<dbReference type="RefSeq" id="WP_091906693.1">
    <property type="nucleotide sequence ID" value="NZ_FNLO01000003.1"/>
</dbReference>
<gene>
    <name evidence="9" type="ORF">SAMN05216551_103234</name>
</gene>
<accession>A0A1H2PMD4</accession>
<dbReference type="InterPro" id="IPR007055">
    <property type="entry name" value="BON_dom"/>
</dbReference>
<feature type="signal peptide" evidence="7">
    <location>
        <begin position="1"/>
        <end position="23"/>
    </location>
</feature>
<dbReference type="PANTHER" id="PTHR34606:SF15">
    <property type="entry name" value="BON DOMAIN-CONTAINING PROTEIN"/>
    <property type="match status" value="1"/>
</dbReference>
<dbReference type="STRING" id="1770053.SAMN05216551_103234"/>
<evidence type="ECO:0000256" key="5">
    <source>
        <dbReference type="ARBA" id="ARBA00070588"/>
    </source>
</evidence>
<dbReference type="EMBL" id="FNLO01000003">
    <property type="protein sequence ID" value="SDV47709.1"/>
    <property type="molecule type" value="Genomic_DNA"/>
</dbReference>
<dbReference type="GO" id="GO:0042597">
    <property type="term" value="C:periplasmic space"/>
    <property type="evidence" value="ECO:0007669"/>
    <property type="project" value="UniProtKB-SubCell"/>
</dbReference>
<evidence type="ECO:0000256" key="6">
    <source>
        <dbReference type="SAM" id="MobiDB-lite"/>
    </source>
</evidence>
<evidence type="ECO:0000313" key="10">
    <source>
        <dbReference type="Proteomes" id="UP000243719"/>
    </source>
</evidence>
<dbReference type="Proteomes" id="UP000243719">
    <property type="component" value="Unassembled WGS sequence"/>
</dbReference>
<feature type="chain" id="PRO_5017353061" description="Osmotically-inducible protein Y" evidence="7">
    <location>
        <begin position="24"/>
        <end position="117"/>
    </location>
</feature>
<dbReference type="InterPro" id="IPR051686">
    <property type="entry name" value="Lipoprotein_DolP"/>
</dbReference>
<dbReference type="PANTHER" id="PTHR34606">
    <property type="entry name" value="BON DOMAIN-CONTAINING PROTEIN"/>
    <property type="match status" value="1"/>
</dbReference>
<protein>
    <recommendedName>
        <fullName evidence="5">Osmotically-inducible protein Y</fullName>
    </recommendedName>
</protein>
<dbReference type="InterPro" id="IPR014004">
    <property type="entry name" value="Transpt-assoc_nodulatn_dom_bac"/>
</dbReference>
<feature type="compositionally biased region" description="Low complexity" evidence="6">
    <location>
        <begin position="27"/>
        <end position="39"/>
    </location>
</feature>
<evidence type="ECO:0000259" key="8">
    <source>
        <dbReference type="PROSITE" id="PS50914"/>
    </source>
</evidence>
<dbReference type="OrthoDB" id="9808091at2"/>
<dbReference type="SMART" id="SM00749">
    <property type="entry name" value="BON"/>
    <property type="match status" value="1"/>
</dbReference>
<dbReference type="FunFam" id="3.30.1340.30:FF:000001">
    <property type="entry name" value="Molecular chaperone OsmY"/>
    <property type="match status" value="1"/>
</dbReference>
<evidence type="ECO:0000256" key="1">
    <source>
        <dbReference type="ARBA" id="ARBA00004418"/>
    </source>
</evidence>
<organism evidence="9 10">
    <name type="scientific">Chitinasiproducens palmae</name>
    <dbReference type="NCBI Taxonomy" id="1770053"/>
    <lineage>
        <taxon>Bacteria</taxon>
        <taxon>Pseudomonadati</taxon>
        <taxon>Pseudomonadota</taxon>
        <taxon>Betaproteobacteria</taxon>
        <taxon>Burkholderiales</taxon>
        <taxon>Burkholderiaceae</taxon>
        <taxon>Chitinasiproducens</taxon>
    </lineage>
</organism>
<dbReference type="Pfam" id="PF04972">
    <property type="entry name" value="BON"/>
    <property type="match status" value="1"/>
</dbReference>
<keyword evidence="2 7" id="KW-0732">Signal</keyword>
<name>A0A1H2PMD4_9BURK</name>
<evidence type="ECO:0000256" key="3">
    <source>
        <dbReference type="ARBA" id="ARBA00022737"/>
    </source>
</evidence>
<feature type="domain" description="BON" evidence="8">
    <location>
        <begin position="48"/>
        <end position="116"/>
    </location>
</feature>
<keyword evidence="4" id="KW-0574">Periplasm</keyword>
<feature type="region of interest" description="Disordered" evidence="6">
    <location>
        <begin position="27"/>
        <end position="49"/>
    </location>
</feature>
<comment type="subcellular location">
    <subcellularLocation>
        <location evidence="1">Periplasm</location>
    </subcellularLocation>
</comment>
<evidence type="ECO:0000256" key="7">
    <source>
        <dbReference type="SAM" id="SignalP"/>
    </source>
</evidence>
<evidence type="ECO:0000313" key="9">
    <source>
        <dbReference type="EMBL" id="SDV47709.1"/>
    </source>
</evidence>
<evidence type="ECO:0000256" key="4">
    <source>
        <dbReference type="ARBA" id="ARBA00022764"/>
    </source>
</evidence>
<keyword evidence="10" id="KW-1185">Reference proteome</keyword>
<keyword evidence="3" id="KW-0677">Repeat</keyword>
<dbReference type="Gene3D" id="3.30.1340.30">
    <property type="match status" value="1"/>
</dbReference>